<dbReference type="FunFam" id="3.30.730.10:FF:000001">
    <property type="entry name" value="Ethylene-responsive transcription factor 2"/>
    <property type="match status" value="1"/>
</dbReference>
<sequence>MAKTQKISSPPPPKKPKQSFSRRIVRITVTDADATDSSSDDEVISTKENHKQPKKKLVNEITIGMSKEESVKTPRPSQGKAKRYRGVRLRPWGRWAAEIRDGRGTRYWLGTFDTAEEAAAAYDQAALQLRGPDAPTNFKLLNCNAVQSSKLFKQNSLNIMEQFTRIVMRLSSDPGGKYYTTYTCSPPVSSQTKATLTLNSFEAGGDGGGPSECDNQYHSDDDPVVALSTGWFNHKKRCFQYINIYGNGKSVRAKVVDECDSTMGCDSDHDYQPPCDNNIVDASKAVWKALGVPQDQWGGMDIYWADADD</sequence>
<feature type="region of interest" description="Disordered" evidence="11">
    <location>
        <begin position="1"/>
        <end position="56"/>
    </location>
</feature>
<accession>A0A1R3H6C2</accession>
<evidence type="ECO:0000256" key="2">
    <source>
        <dbReference type="ARBA" id="ARBA00004613"/>
    </source>
</evidence>
<dbReference type="InterPro" id="IPR036955">
    <property type="entry name" value="AP2/ERF_dom_sf"/>
</dbReference>
<dbReference type="GO" id="GO:0003700">
    <property type="term" value="F:DNA-binding transcription factor activity"/>
    <property type="evidence" value="ECO:0007669"/>
    <property type="project" value="InterPro"/>
</dbReference>
<dbReference type="OrthoDB" id="406505at2759"/>
<keyword evidence="6" id="KW-0805">Transcription regulation</keyword>
<name>A0A1R3H6C2_COCAP</name>
<evidence type="ECO:0000313" key="13">
    <source>
        <dbReference type="EMBL" id="OMO65776.1"/>
    </source>
</evidence>
<keyword evidence="8" id="KW-0804">Transcription</keyword>
<keyword evidence="7" id="KW-0238">DNA-binding</keyword>
<dbReference type="PANTHER" id="PTHR33191:SF77">
    <property type="entry name" value="RIPENING-RELATED PROTEIN 1"/>
    <property type="match status" value="1"/>
</dbReference>
<dbReference type="InterPro" id="IPR039271">
    <property type="entry name" value="Kiwellin-like"/>
</dbReference>
<dbReference type="SUPFAM" id="SSF50685">
    <property type="entry name" value="Barwin-like endoglucanases"/>
    <property type="match status" value="1"/>
</dbReference>
<dbReference type="Gene3D" id="2.40.40.10">
    <property type="entry name" value="RlpA-like domain"/>
    <property type="match status" value="1"/>
</dbReference>
<dbReference type="InterPro" id="IPR036908">
    <property type="entry name" value="RlpA-like_sf"/>
</dbReference>
<dbReference type="PROSITE" id="PS51032">
    <property type="entry name" value="AP2_ERF"/>
    <property type="match status" value="1"/>
</dbReference>
<dbReference type="GO" id="GO:0005634">
    <property type="term" value="C:nucleus"/>
    <property type="evidence" value="ECO:0007669"/>
    <property type="project" value="UniProtKB-SubCell"/>
</dbReference>
<comment type="subcellular location">
    <subcellularLocation>
        <location evidence="1">Nucleus</location>
    </subcellularLocation>
    <subcellularLocation>
        <location evidence="2">Secreted</location>
    </subcellularLocation>
</comment>
<evidence type="ECO:0000256" key="8">
    <source>
        <dbReference type="ARBA" id="ARBA00023163"/>
    </source>
</evidence>
<proteinExistence type="inferred from homology"/>
<dbReference type="CDD" id="cd00018">
    <property type="entry name" value="AP2"/>
    <property type="match status" value="1"/>
</dbReference>
<evidence type="ECO:0000313" key="14">
    <source>
        <dbReference type="Proteomes" id="UP000188268"/>
    </source>
</evidence>
<evidence type="ECO:0000256" key="10">
    <source>
        <dbReference type="ARBA" id="ARBA00024343"/>
    </source>
</evidence>
<dbReference type="SMART" id="SM00380">
    <property type="entry name" value="AP2"/>
    <property type="match status" value="1"/>
</dbReference>
<evidence type="ECO:0000256" key="9">
    <source>
        <dbReference type="ARBA" id="ARBA00023242"/>
    </source>
</evidence>
<comment type="similarity">
    <text evidence="10">Belongs to the AP2/ERF transcription factor family. ERF subfamily.</text>
</comment>
<dbReference type="InterPro" id="IPR016177">
    <property type="entry name" value="DNA-bd_dom_sf"/>
</dbReference>
<dbReference type="Proteomes" id="UP000188268">
    <property type="component" value="Unassembled WGS sequence"/>
</dbReference>
<dbReference type="Gene3D" id="3.30.730.10">
    <property type="entry name" value="AP2/ERF domain"/>
    <property type="match status" value="1"/>
</dbReference>
<gene>
    <name evidence="13" type="ORF">CCACVL1_21403</name>
</gene>
<evidence type="ECO:0000256" key="4">
    <source>
        <dbReference type="ARBA" id="ARBA00022525"/>
    </source>
</evidence>
<feature type="domain" description="AP2/ERF" evidence="12">
    <location>
        <begin position="83"/>
        <end position="139"/>
    </location>
</feature>
<evidence type="ECO:0000256" key="6">
    <source>
        <dbReference type="ARBA" id="ARBA00023015"/>
    </source>
</evidence>
<dbReference type="CDD" id="cd22270">
    <property type="entry name" value="DPBB_kiwellin-like"/>
    <property type="match status" value="1"/>
</dbReference>
<comment type="similarity">
    <text evidence="3">Belongs to the kiwellin family.</text>
</comment>
<evidence type="ECO:0000256" key="1">
    <source>
        <dbReference type="ARBA" id="ARBA00004123"/>
    </source>
</evidence>
<dbReference type="PANTHER" id="PTHR33191">
    <property type="entry name" value="RIPENING-RELATED PROTEIN 2-RELATED"/>
    <property type="match status" value="1"/>
</dbReference>
<dbReference type="PRINTS" id="PR00367">
    <property type="entry name" value="ETHRSPELEMNT"/>
</dbReference>
<evidence type="ECO:0000256" key="3">
    <source>
        <dbReference type="ARBA" id="ARBA00005592"/>
    </source>
</evidence>
<keyword evidence="5" id="KW-0732">Signal</keyword>
<dbReference type="Pfam" id="PF00847">
    <property type="entry name" value="AP2"/>
    <property type="match status" value="1"/>
</dbReference>
<dbReference type="GO" id="GO:0005576">
    <property type="term" value="C:extracellular region"/>
    <property type="evidence" value="ECO:0007669"/>
    <property type="project" value="UniProtKB-SubCell"/>
</dbReference>
<dbReference type="GO" id="GO:0003677">
    <property type="term" value="F:DNA binding"/>
    <property type="evidence" value="ECO:0007669"/>
    <property type="project" value="UniProtKB-KW"/>
</dbReference>
<dbReference type="SUPFAM" id="SSF54171">
    <property type="entry name" value="DNA-binding domain"/>
    <property type="match status" value="1"/>
</dbReference>
<dbReference type="Pfam" id="PF24300">
    <property type="entry name" value="KWL1"/>
    <property type="match status" value="1"/>
</dbReference>
<keyword evidence="14" id="KW-1185">Reference proteome</keyword>
<dbReference type="AlphaFoldDB" id="A0A1R3H6C2"/>
<evidence type="ECO:0000256" key="7">
    <source>
        <dbReference type="ARBA" id="ARBA00023125"/>
    </source>
</evidence>
<keyword evidence="4" id="KW-0964">Secreted</keyword>
<comment type="caution">
    <text evidence="13">The sequence shown here is derived from an EMBL/GenBank/DDBJ whole genome shotgun (WGS) entry which is preliminary data.</text>
</comment>
<dbReference type="Gramene" id="OMO65776">
    <property type="protein sequence ID" value="OMO65776"/>
    <property type="gene ID" value="CCACVL1_21403"/>
</dbReference>
<reference evidence="13 14" key="1">
    <citation type="submission" date="2013-09" db="EMBL/GenBank/DDBJ databases">
        <title>Corchorus capsularis genome sequencing.</title>
        <authorList>
            <person name="Alam M."/>
            <person name="Haque M.S."/>
            <person name="Islam M.S."/>
            <person name="Emdad E.M."/>
            <person name="Islam M.M."/>
            <person name="Ahmed B."/>
            <person name="Halim A."/>
            <person name="Hossen Q.M.M."/>
            <person name="Hossain M.Z."/>
            <person name="Ahmed R."/>
            <person name="Khan M.M."/>
            <person name="Islam R."/>
            <person name="Rashid M.M."/>
            <person name="Khan S.A."/>
            <person name="Rahman M.S."/>
            <person name="Alam M."/>
        </authorList>
    </citation>
    <scope>NUCLEOTIDE SEQUENCE [LARGE SCALE GENOMIC DNA]</scope>
    <source>
        <strain evidence="14">cv. CVL-1</strain>
        <tissue evidence="13">Whole seedling</tissue>
    </source>
</reference>
<evidence type="ECO:0000256" key="5">
    <source>
        <dbReference type="ARBA" id="ARBA00022729"/>
    </source>
</evidence>
<dbReference type="EMBL" id="AWWV01012600">
    <property type="protein sequence ID" value="OMO65776.1"/>
    <property type="molecule type" value="Genomic_DNA"/>
</dbReference>
<evidence type="ECO:0000259" key="12">
    <source>
        <dbReference type="PROSITE" id="PS51032"/>
    </source>
</evidence>
<dbReference type="InterPro" id="IPR001471">
    <property type="entry name" value="AP2/ERF_dom"/>
</dbReference>
<keyword evidence="9" id="KW-0539">Nucleus</keyword>
<organism evidence="13 14">
    <name type="scientific">Corchorus capsularis</name>
    <name type="common">Jute</name>
    <dbReference type="NCBI Taxonomy" id="210143"/>
    <lineage>
        <taxon>Eukaryota</taxon>
        <taxon>Viridiplantae</taxon>
        <taxon>Streptophyta</taxon>
        <taxon>Embryophyta</taxon>
        <taxon>Tracheophyta</taxon>
        <taxon>Spermatophyta</taxon>
        <taxon>Magnoliopsida</taxon>
        <taxon>eudicotyledons</taxon>
        <taxon>Gunneridae</taxon>
        <taxon>Pentapetalae</taxon>
        <taxon>rosids</taxon>
        <taxon>malvids</taxon>
        <taxon>Malvales</taxon>
        <taxon>Malvaceae</taxon>
        <taxon>Grewioideae</taxon>
        <taxon>Apeibeae</taxon>
        <taxon>Corchorus</taxon>
    </lineage>
</organism>
<protein>
    <recommendedName>
        <fullName evidence="12">AP2/ERF domain-containing protein</fullName>
    </recommendedName>
</protein>
<evidence type="ECO:0000256" key="11">
    <source>
        <dbReference type="SAM" id="MobiDB-lite"/>
    </source>
</evidence>